<evidence type="ECO:0000256" key="1">
    <source>
        <dbReference type="SAM" id="MobiDB-lite"/>
    </source>
</evidence>
<organism evidence="2 3">
    <name type="scientific">Cylindrodendrum hubeiense</name>
    <dbReference type="NCBI Taxonomy" id="595255"/>
    <lineage>
        <taxon>Eukaryota</taxon>
        <taxon>Fungi</taxon>
        <taxon>Dikarya</taxon>
        <taxon>Ascomycota</taxon>
        <taxon>Pezizomycotina</taxon>
        <taxon>Sordariomycetes</taxon>
        <taxon>Hypocreomycetidae</taxon>
        <taxon>Hypocreales</taxon>
        <taxon>Nectriaceae</taxon>
        <taxon>Cylindrodendrum</taxon>
    </lineage>
</organism>
<gene>
    <name evidence="2" type="ORF">G7Z17_g12419</name>
</gene>
<name>A0A9P5GXQ8_9HYPO</name>
<dbReference type="EMBL" id="JAANBB010000558">
    <property type="protein sequence ID" value="KAF7539470.1"/>
    <property type="molecule type" value="Genomic_DNA"/>
</dbReference>
<feature type="region of interest" description="Disordered" evidence="1">
    <location>
        <begin position="171"/>
        <end position="190"/>
    </location>
</feature>
<sequence>MDVISLSTANPVGLASINPQAHGNAGPTAAPRVQDWALSLDGLGGQGEHGKQGQQQGAGRVTVCGASIRGPRVVETSGGAAATSTNPQGQIQPGRGQTEGEKKPPSLGRSRLCRGRVLCCAPLAAKGPQRPQRCGRPRYMRRTTALSFRAGHRLGGHPGASRAAPALSFARFPGPQDPRRRQASSPPKNLVRHLGWDMYDVVVAPCMLRTQEEEEEDPLAYSTGVA</sequence>
<keyword evidence="3" id="KW-1185">Reference proteome</keyword>
<dbReference type="Proteomes" id="UP000722485">
    <property type="component" value="Unassembled WGS sequence"/>
</dbReference>
<feature type="region of interest" description="Disordered" evidence="1">
    <location>
        <begin position="75"/>
        <end position="109"/>
    </location>
</feature>
<reference evidence="2" key="1">
    <citation type="submission" date="2020-03" db="EMBL/GenBank/DDBJ databases">
        <title>Draft Genome Sequence of Cylindrodendrum hubeiense.</title>
        <authorList>
            <person name="Buettner E."/>
            <person name="Kellner H."/>
        </authorList>
    </citation>
    <scope>NUCLEOTIDE SEQUENCE</scope>
    <source>
        <strain evidence="2">IHI 201604</strain>
    </source>
</reference>
<accession>A0A9P5GXQ8</accession>
<dbReference type="AlphaFoldDB" id="A0A9P5GXQ8"/>
<comment type="caution">
    <text evidence="2">The sequence shown here is derived from an EMBL/GenBank/DDBJ whole genome shotgun (WGS) entry which is preliminary data.</text>
</comment>
<protein>
    <submittedName>
        <fullName evidence="2">Uncharacterized protein</fullName>
    </submittedName>
</protein>
<proteinExistence type="predicted"/>
<evidence type="ECO:0000313" key="2">
    <source>
        <dbReference type="EMBL" id="KAF7539470.1"/>
    </source>
</evidence>
<evidence type="ECO:0000313" key="3">
    <source>
        <dbReference type="Proteomes" id="UP000722485"/>
    </source>
</evidence>
<feature type="compositionally biased region" description="Polar residues" evidence="1">
    <location>
        <begin position="82"/>
        <end position="91"/>
    </location>
</feature>